<keyword evidence="3" id="KW-1185">Reference proteome</keyword>
<feature type="compositionally biased region" description="Low complexity" evidence="1">
    <location>
        <begin position="151"/>
        <end position="166"/>
    </location>
</feature>
<dbReference type="Proteomes" id="UP000604825">
    <property type="component" value="Unassembled WGS sequence"/>
</dbReference>
<name>A0A811RHK5_9POAL</name>
<evidence type="ECO:0000256" key="1">
    <source>
        <dbReference type="SAM" id="MobiDB-lite"/>
    </source>
</evidence>
<dbReference type="OrthoDB" id="642320at2759"/>
<comment type="caution">
    <text evidence="2">The sequence shown here is derived from an EMBL/GenBank/DDBJ whole genome shotgun (WGS) entry which is preliminary data.</text>
</comment>
<organism evidence="2 3">
    <name type="scientific">Miscanthus lutarioriparius</name>
    <dbReference type="NCBI Taxonomy" id="422564"/>
    <lineage>
        <taxon>Eukaryota</taxon>
        <taxon>Viridiplantae</taxon>
        <taxon>Streptophyta</taxon>
        <taxon>Embryophyta</taxon>
        <taxon>Tracheophyta</taxon>
        <taxon>Spermatophyta</taxon>
        <taxon>Magnoliopsida</taxon>
        <taxon>Liliopsida</taxon>
        <taxon>Poales</taxon>
        <taxon>Poaceae</taxon>
        <taxon>PACMAD clade</taxon>
        <taxon>Panicoideae</taxon>
        <taxon>Andropogonodae</taxon>
        <taxon>Andropogoneae</taxon>
        <taxon>Saccharinae</taxon>
        <taxon>Miscanthus</taxon>
    </lineage>
</organism>
<evidence type="ECO:0000313" key="2">
    <source>
        <dbReference type="EMBL" id="CAD6269493.1"/>
    </source>
</evidence>
<evidence type="ECO:0000313" key="3">
    <source>
        <dbReference type="Proteomes" id="UP000604825"/>
    </source>
</evidence>
<proteinExistence type="predicted"/>
<dbReference type="AlphaFoldDB" id="A0A811RHK5"/>
<feature type="compositionally biased region" description="Basic and acidic residues" evidence="1">
    <location>
        <begin position="139"/>
        <end position="150"/>
    </location>
</feature>
<sequence length="260" mass="28330">MATNCCTAARARRLSDMLREQQEPPFLLLHLLLQDNDDDSATPARTPAAARRRLLRGSTATVTKLALRWADDLLAGCFPCAATRQRFRRLQRADHGDVVAPADHYDRGGGAVDCGRQQLSPVSVLDLHSDDGESSPVPSHRDEHSDDDGNGKPSTSGSATGTSPPSIDLSGKIPATEERFQKKCAAFASALQWESVAADISRIPSLVELDLSAPPRDDWRRLVGGGGEEEARQLVQSIEAIIFEEVRWEAVRDMVCSPQH</sequence>
<feature type="region of interest" description="Disordered" evidence="1">
    <location>
        <begin position="126"/>
        <end position="171"/>
    </location>
</feature>
<accession>A0A811RHK5</accession>
<dbReference type="EMBL" id="CAJGYO010000015">
    <property type="protein sequence ID" value="CAD6269493.1"/>
    <property type="molecule type" value="Genomic_DNA"/>
</dbReference>
<dbReference type="PANTHER" id="PTHR36885">
    <property type="entry name" value="EXPRESSED PROTEIN"/>
    <property type="match status" value="1"/>
</dbReference>
<dbReference type="PANTHER" id="PTHR36885:SF6">
    <property type="entry name" value="DUF4378 DOMAIN-CONTAINING PROTEIN"/>
    <property type="match status" value="1"/>
</dbReference>
<protein>
    <submittedName>
        <fullName evidence="2">Uncharacterized protein</fullName>
    </submittedName>
</protein>
<gene>
    <name evidence="2" type="ORF">NCGR_LOCUS52797</name>
</gene>
<reference evidence="2" key="1">
    <citation type="submission" date="2020-10" db="EMBL/GenBank/DDBJ databases">
        <authorList>
            <person name="Han B."/>
            <person name="Lu T."/>
            <person name="Zhao Q."/>
            <person name="Huang X."/>
            <person name="Zhao Y."/>
        </authorList>
    </citation>
    <scope>NUCLEOTIDE SEQUENCE</scope>
</reference>